<proteinExistence type="predicted"/>
<dbReference type="AlphaFoldDB" id="A0A1Y2M6B6"/>
<keyword evidence="2" id="KW-1185">Reference proteome</keyword>
<dbReference type="Proteomes" id="UP000193240">
    <property type="component" value="Unassembled WGS sequence"/>
</dbReference>
<gene>
    <name evidence="1" type="ORF">B5807_03138</name>
</gene>
<dbReference type="InParanoid" id="A0A1Y2M6B6"/>
<evidence type="ECO:0000313" key="2">
    <source>
        <dbReference type="Proteomes" id="UP000193240"/>
    </source>
</evidence>
<name>A0A1Y2M6B6_EPING</name>
<accession>A0A1Y2M6B6</accession>
<sequence>MQDEVALPLDQGLLVKTGKIKWDQPVEQSCELKIAQVDDDLRKENFRFLVLQKHTDRYERIGICISDWNRLKGLANINEVWQEWDRLDIGYYRQLLSAGTGLQTSGQDRTPRLWQRALIKWKRPKFDFIHVNENDMWGLVRASLKEEQVILA</sequence>
<evidence type="ECO:0000313" key="1">
    <source>
        <dbReference type="EMBL" id="OSS51655.1"/>
    </source>
</evidence>
<organism evidence="1 2">
    <name type="scientific">Epicoccum nigrum</name>
    <name type="common">Soil fungus</name>
    <name type="synonym">Epicoccum purpurascens</name>
    <dbReference type="NCBI Taxonomy" id="105696"/>
    <lineage>
        <taxon>Eukaryota</taxon>
        <taxon>Fungi</taxon>
        <taxon>Dikarya</taxon>
        <taxon>Ascomycota</taxon>
        <taxon>Pezizomycotina</taxon>
        <taxon>Dothideomycetes</taxon>
        <taxon>Pleosporomycetidae</taxon>
        <taxon>Pleosporales</taxon>
        <taxon>Pleosporineae</taxon>
        <taxon>Didymellaceae</taxon>
        <taxon>Epicoccum</taxon>
    </lineage>
</organism>
<dbReference type="EMBL" id="KZ107840">
    <property type="protein sequence ID" value="OSS51655.1"/>
    <property type="molecule type" value="Genomic_DNA"/>
</dbReference>
<reference evidence="1 2" key="1">
    <citation type="journal article" date="2017" name="Genome Announc.">
        <title>Genome sequence of the saprophytic ascomycete Epicoccum nigrum ICMP 19927 strain isolated from New Zealand.</title>
        <authorList>
            <person name="Fokin M."/>
            <person name="Fleetwood D."/>
            <person name="Weir B.S."/>
            <person name="Villas-Boas S.G."/>
        </authorList>
    </citation>
    <scope>NUCLEOTIDE SEQUENCE [LARGE SCALE GENOMIC DNA]</scope>
    <source>
        <strain evidence="1 2">ICMP 19927</strain>
    </source>
</reference>
<protein>
    <submittedName>
        <fullName evidence="1">Uncharacterized protein</fullName>
    </submittedName>
</protein>